<sequence length="264" mass="29042">MTFWRSKRASTQDKAVAFDLEAASYARFENVGLEISGRTILQDLSLQLNQQRIGLVGLNGSGKSSFVRLLNGLRQPTSGRLEIFGADAVAARKDLPRHVGFVFQNPDHQAIFPTVEEDVAFGLRQLGEDDRLALEQARDFLSLHGASHLAQRPIAELSEGQKQLVCILAVLIMQPSLIILDEPYSSLDALAARRLHAKLESLPQKIVMISHDPSQLEDFDRVVWIEAGGLRADGAPGEILKAYDDDIRAKAAAAGVDDWDRGHL</sequence>
<evidence type="ECO:0000313" key="6">
    <source>
        <dbReference type="EMBL" id="MBO0347268.1"/>
    </source>
</evidence>
<evidence type="ECO:0000256" key="2">
    <source>
        <dbReference type="ARBA" id="ARBA00022448"/>
    </source>
</evidence>
<comment type="caution">
    <text evidence="6">The sequence shown here is derived from an EMBL/GenBank/DDBJ whole genome shotgun (WGS) entry which is preliminary data.</text>
</comment>
<name>A0A939ETC1_9HYPH</name>
<dbReference type="InterPro" id="IPR015856">
    <property type="entry name" value="ABC_transpr_CbiO/EcfA_su"/>
</dbReference>
<dbReference type="GO" id="GO:0043190">
    <property type="term" value="C:ATP-binding cassette (ABC) transporter complex"/>
    <property type="evidence" value="ECO:0007669"/>
    <property type="project" value="TreeGrafter"/>
</dbReference>
<keyword evidence="7" id="KW-1185">Reference proteome</keyword>
<organism evidence="6 7">
    <name type="scientific">Roseibium limicola</name>
    <dbReference type="NCBI Taxonomy" id="2816037"/>
    <lineage>
        <taxon>Bacteria</taxon>
        <taxon>Pseudomonadati</taxon>
        <taxon>Pseudomonadota</taxon>
        <taxon>Alphaproteobacteria</taxon>
        <taxon>Hyphomicrobiales</taxon>
        <taxon>Stappiaceae</taxon>
        <taxon>Roseibium</taxon>
    </lineage>
</organism>
<keyword evidence="3" id="KW-0547">Nucleotide-binding</keyword>
<evidence type="ECO:0000259" key="5">
    <source>
        <dbReference type="PROSITE" id="PS50893"/>
    </source>
</evidence>
<dbReference type="GO" id="GO:0005524">
    <property type="term" value="F:ATP binding"/>
    <property type="evidence" value="ECO:0007669"/>
    <property type="project" value="UniProtKB-KW"/>
</dbReference>
<feature type="domain" description="ABC transporter" evidence="5">
    <location>
        <begin position="26"/>
        <end position="252"/>
    </location>
</feature>
<accession>A0A939ETC1</accession>
<dbReference type="AlphaFoldDB" id="A0A939ETC1"/>
<dbReference type="Pfam" id="PF00005">
    <property type="entry name" value="ABC_tran"/>
    <property type="match status" value="1"/>
</dbReference>
<dbReference type="InterPro" id="IPR050095">
    <property type="entry name" value="ECF_ABC_transporter_ATP-bd"/>
</dbReference>
<dbReference type="PANTHER" id="PTHR43553:SF24">
    <property type="entry name" value="ENERGY-COUPLING FACTOR TRANSPORTER ATP-BINDING PROTEIN ECFA1"/>
    <property type="match status" value="1"/>
</dbReference>
<dbReference type="Gene3D" id="3.40.50.300">
    <property type="entry name" value="P-loop containing nucleotide triphosphate hydrolases"/>
    <property type="match status" value="1"/>
</dbReference>
<dbReference type="InterPro" id="IPR003593">
    <property type="entry name" value="AAA+_ATPase"/>
</dbReference>
<evidence type="ECO:0000256" key="3">
    <source>
        <dbReference type="ARBA" id="ARBA00022741"/>
    </source>
</evidence>
<dbReference type="EMBL" id="JAFLNF010000009">
    <property type="protein sequence ID" value="MBO0347268.1"/>
    <property type="molecule type" value="Genomic_DNA"/>
</dbReference>
<dbReference type="InterPro" id="IPR003439">
    <property type="entry name" value="ABC_transporter-like_ATP-bd"/>
</dbReference>
<keyword evidence="2" id="KW-0813">Transport</keyword>
<dbReference type="InterPro" id="IPR027417">
    <property type="entry name" value="P-loop_NTPase"/>
</dbReference>
<evidence type="ECO:0000256" key="1">
    <source>
        <dbReference type="ARBA" id="ARBA00005417"/>
    </source>
</evidence>
<gene>
    <name evidence="6" type="ORF">J0X15_18710</name>
</gene>
<dbReference type="SMART" id="SM00382">
    <property type="entry name" value="AAA"/>
    <property type="match status" value="1"/>
</dbReference>
<dbReference type="CDD" id="cd03225">
    <property type="entry name" value="ABC_cobalt_CbiO_domain1"/>
    <property type="match status" value="1"/>
</dbReference>
<comment type="similarity">
    <text evidence="1">Belongs to the ABC transporter superfamily.</text>
</comment>
<dbReference type="PANTHER" id="PTHR43553">
    <property type="entry name" value="HEAVY METAL TRANSPORTER"/>
    <property type="match status" value="1"/>
</dbReference>
<dbReference type="RefSeq" id="WP_206944145.1">
    <property type="nucleotide sequence ID" value="NZ_JAFLNF010000009.1"/>
</dbReference>
<dbReference type="SUPFAM" id="SSF52540">
    <property type="entry name" value="P-loop containing nucleoside triphosphate hydrolases"/>
    <property type="match status" value="1"/>
</dbReference>
<dbReference type="Proteomes" id="UP000664779">
    <property type="component" value="Unassembled WGS sequence"/>
</dbReference>
<keyword evidence="4 6" id="KW-0067">ATP-binding</keyword>
<dbReference type="GO" id="GO:0016887">
    <property type="term" value="F:ATP hydrolysis activity"/>
    <property type="evidence" value="ECO:0007669"/>
    <property type="project" value="InterPro"/>
</dbReference>
<dbReference type="GO" id="GO:0042626">
    <property type="term" value="F:ATPase-coupled transmembrane transporter activity"/>
    <property type="evidence" value="ECO:0007669"/>
    <property type="project" value="TreeGrafter"/>
</dbReference>
<evidence type="ECO:0000313" key="7">
    <source>
        <dbReference type="Proteomes" id="UP000664779"/>
    </source>
</evidence>
<dbReference type="PROSITE" id="PS50893">
    <property type="entry name" value="ABC_TRANSPORTER_2"/>
    <property type="match status" value="1"/>
</dbReference>
<reference evidence="6" key="1">
    <citation type="submission" date="2021-03" db="EMBL/GenBank/DDBJ databases">
        <title>Roseibium sp. CAU 1637 isolated from Incheon.</title>
        <authorList>
            <person name="Kim W."/>
        </authorList>
    </citation>
    <scope>NUCLEOTIDE SEQUENCE</scope>
    <source>
        <strain evidence="6">CAU 1637</strain>
    </source>
</reference>
<proteinExistence type="inferred from homology"/>
<protein>
    <submittedName>
        <fullName evidence="6">ABC transporter ATP-binding protein</fullName>
    </submittedName>
</protein>
<evidence type="ECO:0000256" key="4">
    <source>
        <dbReference type="ARBA" id="ARBA00022840"/>
    </source>
</evidence>